<accession>A0A835Y2Q3</accession>
<sequence length="446" mass="45280">MRSAVAASAPVSGASGSTRLQLGQHLHSTPHSTFGPLSLNMLGRAIPSSAAGPPCGGSGGVGLSRRCRVVAADVAAGRSAAEAAEVELAAAPAGPEAPAAVETTELVDSGRRTYTAAEVFQCAEESLFYSQALEKLLPLAASRHAERGGLTAPAGASAAPLAAAADASAGSPPPQPPSQGGSLRVVEFGTGDGTPVISALTKCRFPGAVHGFELNPTAAALAREHAYGLGEQYQIHNCCFYAGTSSPDSPAAGSHCLISNPPYLPAPDADILMPELFGGVDGAALTRDLLSLRFPYAMLLVASYSNPAAVLRHAAACGYRVVDFLVTPLSFGTYSSQPKVRNWITAMHSRGEAFYSGGTYLLAGVLFERADLPPRKTAAAAPQPSSNGHSNGNGHHADGNGHINGNGHNGNGGGAAGLTVYHEVEAAPAAAEDDISPQLLRLLTAL</sequence>
<feature type="region of interest" description="Disordered" evidence="1">
    <location>
        <begin position="375"/>
        <end position="411"/>
    </location>
</feature>
<comment type="caution">
    <text evidence="2">The sequence shown here is derived from an EMBL/GenBank/DDBJ whole genome shotgun (WGS) entry which is preliminary data.</text>
</comment>
<name>A0A835Y2Q3_9CHLO</name>
<protein>
    <submittedName>
        <fullName evidence="2">Uncharacterized protein</fullName>
    </submittedName>
</protein>
<keyword evidence="3" id="KW-1185">Reference proteome</keyword>
<dbReference type="Proteomes" id="UP000612055">
    <property type="component" value="Unassembled WGS sequence"/>
</dbReference>
<dbReference type="AlphaFoldDB" id="A0A835Y2Q3"/>
<feature type="compositionally biased region" description="Low complexity" evidence="1">
    <location>
        <begin position="385"/>
        <end position="401"/>
    </location>
</feature>
<reference evidence="2" key="1">
    <citation type="journal article" date="2020" name="bioRxiv">
        <title>Comparative genomics of Chlamydomonas.</title>
        <authorList>
            <person name="Craig R.J."/>
            <person name="Hasan A.R."/>
            <person name="Ness R.W."/>
            <person name="Keightley P.D."/>
        </authorList>
    </citation>
    <scope>NUCLEOTIDE SEQUENCE</scope>
    <source>
        <strain evidence="2">CCAP 11/70</strain>
    </source>
</reference>
<gene>
    <name evidence="2" type="ORF">HYH03_010265</name>
</gene>
<proteinExistence type="predicted"/>
<evidence type="ECO:0000313" key="2">
    <source>
        <dbReference type="EMBL" id="KAG2491480.1"/>
    </source>
</evidence>
<dbReference type="EMBL" id="JAEHOE010000053">
    <property type="protein sequence ID" value="KAG2491480.1"/>
    <property type="molecule type" value="Genomic_DNA"/>
</dbReference>
<feature type="compositionally biased region" description="Gly residues" evidence="1">
    <location>
        <begin position="402"/>
        <end position="411"/>
    </location>
</feature>
<evidence type="ECO:0000313" key="3">
    <source>
        <dbReference type="Proteomes" id="UP000612055"/>
    </source>
</evidence>
<feature type="region of interest" description="Disordered" evidence="1">
    <location>
        <begin position="163"/>
        <end position="187"/>
    </location>
</feature>
<dbReference type="Gene3D" id="3.40.50.150">
    <property type="entry name" value="Vaccinia Virus protein VP39"/>
    <property type="match status" value="1"/>
</dbReference>
<dbReference type="InterPro" id="IPR029063">
    <property type="entry name" value="SAM-dependent_MTases_sf"/>
</dbReference>
<dbReference type="OrthoDB" id="541555at2759"/>
<organism evidence="2 3">
    <name type="scientific">Edaphochlamys debaryana</name>
    <dbReference type="NCBI Taxonomy" id="47281"/>
    <lineage>
        <taxon>Eukaryota</taxon>
        <taxon>Viridiplantae</taxon>
        <taxon>Chlorophyta</taxon>
        <taxon>core chlorophytes</taxon>
        <taxon>Chlorophyceae</taxon>
        <taxon>CS clade</taxon>
        <taxon>Chlamydomonadales</taxon>
        <taxon>Chlamydomonadales incertae sedis</taxon>
        <taxon>Edaphochlamys</taxon>
    </lineage>
</organism>
<evidence type="ECO:0000256" key="1">
    <source>
        <dbReference type="SAM" id="MobiDB-lite"/>
    </source>
</evidence>
<dbReference type="SUPFAM" id="SSF53335">
    <property type="entry name" value="S-adenosyl-L-methionine-dependent methyltransferases"/>
    <property type="match status" value="1"/>
</dbReference>